<dbReference type="CDD" id="cd16148">
    <property type="entry name" value="sulfatase_like"/>
    <property type="match status" value="1"/>
</dbReference>
<dbReference type="PANTHER" id="PTHR42693:SF33">
    <property type="entry name" value="ARYLSULFATASE"/>
    <property type="match status" value="1"/>
</dbReference>
<feature type="domain" description="Sulfatase N-terminal" evidence="2">
    <location>
        <begin position="4"/>
        <end position="338"/>
    </location>
</feature>
<dbReference type="InterPro" id="IPR017850">
    <property type="entry name" value="Alkaline_phosphatase_core_sf"/>
</dbReference>
<organism evidence="3 4">
    <name type="scientific">Microbacterium esteraromaticum</name>
    <dbReference type="NCBI Taxonomy" id="57043"/>
    <lineage>
        <taxon>Bacteria</taxon>
        <taxon>Bacillati</taxon>
        <taxon>Actinomycetota</taxon>
        <taxon>Actinomycetes</taxon>
        <taxon>Micrococcales</taxon>
        <taxon>Microbacteriaceae</taxon>
        <taxon>Microbacterium</taxon>
    </lineage>
</organism>
<dbReference type="Pfam" id="PF00884">
    <property type="entry name" value="Sulfatase"/>
    <property type="match status" value="1"/>
</dbReference>
<reference evidence="3 4" key="1">
    <citation type="submission" date="2017-02" db="EMBL/GenBank/DDBJ databases">
        <authorList>
            <person name="Peterson S.W."/>
        </authorList>
    </citation>
    <scope>NUCLEOTIDE SEQUENCE [LARGE SCALE GENOMIC DNA]</scope>
    <source>
        <strain evidence="3 4">B Mb 05.01</strain>
    </source>
</reference>
<keyword evidence="3" id="KW-0378">Hydrolase</keyword>
<dbReference type="RefSeq" id="WP_087132489.1">
    <property type="nucleotide sequence ID" value="NZ_FUKO01000030.1"/>
</dbReference>
<dbReference type="EC" id="3.1.6.6" evidence="3"/>
<dbReference type="AlphaFoldDB" id="A0A1R4KEB2"/>
<proteinExistence type="inferred from homology"/>
<accession>A0A1R4KEB2</accession>
<evidence type="ECO:0000313" key="4">
    <source>
        <dbReference type="Proteomes" id="UP000196320"/>
    </source>
</evidence>
<name>A0A1R4KEB2_9MICO</name>
<dbReference type="OrthoDB" id="9777306at2"/>
<evidence type="ECO:0000313" key="3">
    <source>
        <dbReference type="EMBL" id="SJN42628.1"/>
    </source>
</evidence>
<protein>
    <submittedName>
        <fullName evidence="3">Choline-sulfatase</fullName>
        <ecNumber evidence="3">3.1.6.6</ecNumber>
    </submittedName>
</protein>
<dbReference type="GO" id="GO:0047753">
    <property type="term" value="F:choline-sulfatase activity"/>
    <property type="evidence" value="ECO:0007669"/>
    <property type="project" value="UniProtKB-EC"/>
</dbReference>
<sequence length="602" mass="67236">MKAIVVLFDTLNRRFLPPYGAEGIHAPNFDRLADRTVRFDNCYGGSMPCMPARREMHTGRYNFLHRSWGPLEPFDDSVPEMLGEAGVYTHLVTDHQHYWLDGGATYHPRFRTFEFFRGQEGDEWKGQVADPDMSDIAPYSSNHQLRRQDAVNRQYLTDESEHPQTKTFDAGLHFIDVNKDEDEWMLQIETFDPHEPFFSYDKYHALYRGSADGEDAWTGPEYDWPDYKRVDESPAQLQHLRDRYSALLSMCDDSLGRVLDAMDEHDMWDDTMLIVCTDHGLLLGEHEWLGKNVPPFFDETIHTPLFVWDPRVQRAGEHSDALVQTIDFGPTLLDLFGVDLTADMQGRPLREAFGTELIREGALFGVHGGHANVTDGRYVYMRSCVTPDNQPLTEYTLMPTHMRGRFGADVLVHAELVPPLPFSKEMPVLRVPALAPTNPVAFGSMLFDLETDPGQARSLVDDELEMRMASLLVRLMRENDAPSEQYVRLGLPESGPVGAEHLVLGRADAGGAGAAGAPGAADAAVSAEEFAGTTIATRTVRELLDDPAAREVLRAVLGPMVDGPLPAEAYDMTLVDIATVTVGMVPVEALRAVSAMLEESRA</sequence>
<dbReference type="GO" id="GO:0004065">
    <property type="term" value="F:arylsulfatase activity"/>
    <property type="evidence" value="ECO:0007669"/>
    <property type="project" value="TreeGrafter"/>
</dbReference>
<dbReference type="EMBL" id="FUKO01000030">
    <property type="protein sequence ID" value="SJN42628.1"/>
    <property type="molecule type" value="Genomic_DNA"/>
</dbReference>
<dbReference type="Gene3D" id="3.40.720.10">
    <property type="entry name" value="Alkaline Phosphatase, subunit A"/>
    <property type="match status" value="1"/>
</dbReference>
<comment type="similarity">
    <text evidence="1">Belongs to the sulfatase family.</text>
</comment>
<keyword evidence="4" id="KW-1185">Reference proteome</keyword>
<dbReference type="InterPro" id="IPR050738">
    <property type="entry name" value="Sulfatase"/>
</dbReference>
<dbReference type="SUPFAM" id="SSF53649">
    <property type="entry name" value="Alkaline phosphatase-like"/>
    <property type="match status" value="1"/>
</dbReference>
<dbReference type="PANTHER" id="PTHR42693">
    <property type="entry name" value="ARYLSULFATASE FAMILY MEMBER"/>
    <property type="match status" value="1"/>
</dbReference>
<gene>
    <name evidence="3" type="ORF">FM104_12120</name>
</gene>
<dbReference type="Proteomes" id="UP000196320">
    <property type="component" value="Unassembled WGS sequence"/>
</dbReference>
<evidence type="ECO:0000259" key="2">
    <source>
        <dbReference type="Pfam" id="PF00884"/>
    </source>
</evidence>
<evidence type="ECO:0000256" key="1">
    <source>
        <dbReference type="ARBA" id="ARBA00008779"/>
    </source>
</evidence>
<dbReference type="InterPro" id="IPR000917">
    <property type="entry name" value="Sulfatase_N"/>
</dbReference>